<evidence type="ECO:0000256" key="1">
    <source>
        <dbReference type="ARBA" id="ARBA00023157"/>
    </source>
</evidence>
<accession>A0A1I7WSL7</accession>
<keyword evidence="1" id="KW-1015">Disulfide bond</keyword>
<dbReference type="SMART" id="SM00741">
    <property type="entry name" value="SapB"/>
    <property type="match status" value="1"/>
</dbReference>
<feature type="domain" description="Saposin B-type" evidence="2">
    <location>
        <begin position="41"/>
        <end position="117"/>
    </location>
</feature>
<evidence type="ECO:0000259" key="2">
    <source>
        <dbReference type="PROSITE" id="PS50015"/>
    </source>
</evidence>
<proteinExistence type="predicted"/>
<protein>
    <submittedName>
        <fullName evidence="4">Saposin B-type domain-containing protein</fullName>
    </submittedName>
</protein>
<dbReference type="Proteomes" id="UP000095283">
    <property type="component" value="Unplaced"/>
</dbReference>
<dbReference type="InterPro" id="IPR008139">
    <property type="entry name" value="SaposinB_dom"/>
</dbReference>
<dbReference type="AlphaFoldDB" id="A0A1I7WSL7"/>
<dbReference type="WBParaSite" id="Hba_08134">
    <property type="protein sequence ID" value="Hba_08134"/>
    <property type="gene ID" value="Hba_08134"/>
</dbReference>
<dbReference type="PROSITE" id="PS50015">
    <property type="entry name" value="SAP_B"/>
    <property type="match status" value="1"/>
</dbReference>
<keyword evidence="3" id="KW-1185">Reference proteome</keyword>
<evidence type="ECO:0000313" key="3">
    <source>
        <dbReference type="Proteomes" id="UP000095283"/>
    </source>
</evidence>
<dbReference type="Gene3D" id="1.10.225.10">
    <property type="entry name" value="Saposin-like"/>
    <property type="match status" value="1"/>
</dbReference>
<reference evidence="4" key="1">
    <citation type="submission" date="2016-11" db="UniProtKB">
        <authorList>
            <consortium name="WormBaseParasite"/>
        </authorList>
    </citation>
    <scope>IDENTIFICATION</scope>
</reference>
<name>A0A1I7WSL7_HETBA</name>
<sequence length="117" mass="13333">MLRILVSIGICVYLVDNEVNKNKKDNFGLTKEKNQTINDGLGCACPVCQTVIKFTRILILDHIPDEEQVLDKVCRRIFAGEKQKQMLCEDIVKAELSDIIKYVKARVDPTKICTKFC</sequence>
<dbReference type="InterPro" id="IPR011001">
    <property type="entry name" value="Saposin-like"/>
</dbReference>
<evidence type="ECO:0000313" key="4">
    <source>
        <dbReference type="WBParaSite" id="Hba_08134"/>
    </source>
</evidence>
<organism evidence="3 4">
    <name type="scientific">Heterorhabditis bacteriophora</name>
    <name type="common">Entomopathogenic nematode worm</name>
    <dbReference type="NCBI Taxonomy" id="37862"/>
    <lineage>
        <taxon>Eukaryota</taxon>
        <taxon>Metazoa</taxon>
        <taxon>Ecdysozoa</taxon>
        <taxon>Nematoda</taxon>
        <taxon>Chromadorea</taxon>
        <taxon>Rhabditida</taxon>
        <taxon>Rhabditina</taxon>
        <taxon>Rhabditomorpha</taxon>
        <taxon>Strongyloidea</taxon>
        <taxon>Heterorhabditidae</taxon>
        <taxon>Heterorhabditis</taxon>
    </lineage>
</organism>
<dbReference type="SUPFAM" id="SSF47862">
    <property type="entry name" value="Saposin"/>
    <property type="match status" value="1"/>
</dbReference>